<dbReference type="OrthoDB" id="443402at2759"/>
<dbReference type="Pfam" id="PF24883">
    <property type="entry name" value="NPHP3_N"/>
    <property type="match status" value="1"/>
</dbReference>
<gene>
    <name evidence="4" type="ORF">N0V89_010574</name>
</gene>
<protein>
    <recommendedName>
        <fullName evidence="6">NACHT domain-containing protein</fullName>
    </recommendedName>
</protein>
<accession>A0A9W9C6P7</accession>
<organism evidence="4 5">
    <name type="scientific">Didymosphaeria variabile</name>
    <dbReference type="NCBI Taxonomy" id="1932322"/>
    <lineage>
        <taxon>Eukaryota</taxon>
        <taxon>Fungi</taxon>
        <taxon>Dikarya</taxon>
        <taxon>Ascomycota</taxon>
        <taxon>Pezizomycotina</taxon>
        <taxon>Dothideomycetes</taxon>
        <taxon>Pleosporomycetidae</taxon>
        <taxon>Pleosporales</taxon>
        <taxon>Massarineae</taxon>
        <taxon>Didymosphaeriaceae</taxon>
        <taxon>Didymosphaeria</taxon>
    </lineage>
</organism>
<name>A0A9W9C6P7_9PLEO</name>
<evidence type="ECO:0000259" key="2">
    <source>
        <dbReference type="Pfam" id="PF24883"/>
    </source>
</evidence>
<feature type="domain" description="DUF7791" evidence="3">
    <location>
        <begin position="539"/>
        <end position="674"/>
    </location>
</feature>
<dbReference type="Proteomes" id="UP001140513">
    <property type="component" value="Unassembled WGS sequence"/>
</dbReference>
<dbReference type="PANTHER" id="PTHR10039">
    <property type="entry name" value="AMELOGENIN"/>
    <property type="match status" value="1"/>
</dbReference>
<sequence>MEALAAVSLAGNILQFVHTAKQLVSVSREILDFGAKSEYIELQVICKDLQARADRIRVPKNAEAVALDANDESMVGLAVQCKYLTERLLGVLEKLGSKDGNNKWKTFLQALKTQWHDSEIEDLRKRLDRIGQAVQARLARDEYDSIKQRLDALLVSNEQMEITRARDIIALQVNFKRALSQTDEETSAESFCQIASEGLNYTAEQIILTKVRFPRLEDRYSSISAAHRKTLAWLFGTGNTQGRQVSAATFVEWLRSGDKIYWISGRPGSGKSTLMKFLCTHPETTEHLEAWAKGDEVIIAEYFFWNAGKNRLQKSQEGLLRSIIYQILRQRPEYIRLVFPGVWSVYDTDNTRPSASEGSGVDPELPVDEEGWFNALKCTCKLLTQSGKRLFLFIDGLDEFEGNKLDIISLIQDLRSLDLVKLCVSSRQWNEFEDAYGRKGTSKLYMQDFNDEDISSYIDDTFSHDENYKELEDTETRGRALVEEIVSRSNGVFLWVILVVRSFQEGLREGDSITRLQKRLQELPTELEEYFERILFHDVKQAYRDQAAQMFFITLEAKENLPLMAYWFLDEPELPAERRPLKMQQTAKRHKDAKKRLIASCKGLLEPHFPQTSSQQGSLPSAVLFEYKVDFLHRTVRDYLALPTTNIRNWAPKDFDPHEAICKVLFAQVKTAPQGPEYGPQVSALCRIFDHHARAVLSSEKRCDLVLELSTELHTIEDSYSSNIPASSNARTDEHKPVVVGITAGKQKIPMIVEPTNVKVSPVRPSSLKRLASKLSRKKSKSGTDL</sequence>
<dbReference type="SUPFAM" id="SSF52540">
    <property type="entry name" value="P-loop containing nucleoside triphosphate hydrolases"/>
    <property type="match status" value="1"/>
</dbReference>
<dbReference type="InterPro" id="IPR056693">
    <property type="entry name" value="DUF7791"/>
</dbReference>
<evidence type="ECO:0008006" key="6">
    <source>
        <dbReference type="Google" id="ProtNLM"/>
    </source>
</evidence>
<dbReference type="Pfam" id="PF25053">
    <property type="entry name" value="DUF7791"/>
    <property type="match status" value="1"/>
</dbReference>
<dbReference type="EMBL" id="JAPEUX010000008">
    <property type="protein sequence ID" value="KAJ4346643.1"/>
    <property type="molecule type" value="Genomic_DNA"/>
</dbReference>
<proteinExistence type="predicted"/>
<keyword evidence="1" id="KW-0677">Repeat</keyword>
<dbReference type="PANTHER" id="PTHR10039:SF5">
    <property type="entry name" value="NACHT DOMAIN-CONTAINING PROTEIN"/>
    <property type="match status" value="1"/>
</dbReference>
<comment type="caution">
    <text evidence="4">The sequence shown here is derived from an EMBL/GenBank/DDBJ whole genome shotgun (WGS) entry which is preliminary data.</text>
</comment>
<dbReference type="InterPro" id="IPR027417">
    <property type="entry name" value="P-loop_NTPase"/>
</dbReference>
<feature type="domain" description="Nephrocystin 3-like N-terminal" evidence="2">
    <location>
        <begin position="247"/>
        <end position="427"/>
    </location>
</feature>
<dbReference type="AlphaFoldDB" id="A0A9W9C6P7"/>
<evidence type="ECO:0000259" key="3">
    <source>
        <dbReference type="Pfam" id="PF25053"/>
    </source>
</evidence>
<dbReference type="Gene3D" id="3.40.50.300">
    <property type="entry name" value="P-loop containing nucleotide triphosphate hydrolases"/>
    <property type="match status" value="1"/>
</dbReference>
<evidence type="ECO:0000313" key="5">
    <source>
        <dbReference type="Proteomes" id="UP001140513"/>
    </source>
</evidence>
<dbReference type="RefSeq" id="XP_056066443.1">
    <property type="nucleotide sequence ID" value="XM_056219316.1"/>
</dbReference>
<keyword evidence="5" id="KW-1185">Reference proteome</keyword>
<evidence type="ECO:0000256" key="1">
    <source>
        <dbReference type="ARBA" id="ARBA00022737"/>
    </source>
</evidence>
<dbReference type="InterPro" id="IPR056884">
    <property type="entry name" value="NPHP3-like_N"/>
</dbReference>
<reference evidence="4" key="1">
    <citation type="submission" date="2022-10" db="EMBL/GenBank/DDBJ databases">
        <title>Tapping the CABI collections for fungal endophytes: first genome assemblies for Collariella, Neodidymelliopsis, Ascochyta clinopodiicola, Didymella pomorum, Didymosphaeria variabile, Neocosmospora piperis and Neocucurbitaria cava.</title>
        <authorList>
            <person name="Hill R."/>
        </authorList>
    </citation>
    <scope>NUCLEOTIDE SEQUENCE</scope>
    <source>
        <strain evidence="4">IMI 356815</strain>
    </source>
</reference>
<evidence type="ECO:0000313" key="4">
    <source>
        <dbReference type="EMBL" id="KAJ4346643.1"/>
    </source>
</evidence>
<dbReference type="GeneID" id="80914104"/>